<dbReference type="Proteomes" id="UP001054821">
    <property type="component" value="Chromosome 2"/>
</dbReference>
<proteinExistence type="predicted"/>
<dbReference type="EMBL" id="JAJFAZ020000002">
    <property type="protein sequence ID" value="KAI5342454.1"/>
    <property type="molecule type" value="Genomic_DNA"/>
</dbReference>
<gene>
    <name evidence="1" type="ORF">L3X38_010329</name>
</gene>
<organism evidence="1 2">
    <name type="scientific">Prunus dulcis</name>
    <name type="common">Almond</name>
    <name type="synonym">Amygdalus dulcis</name>
    <dbReference type="NCBI Taxonomy" id="3755"/>
    <lineage>
        <taxon>Eukaryota</taxon>
        <taxon>Viridiplantae</taxon>
        <taxon>Streptophyta</taxon>
        <taxon>Embryophyta</taxon>
        <taxon>Tracheophyta</taxon>
        <taxon>Spermatophyta</taxon>
        <taxon>Magnoliopsida</taxon>
        <taxon>eudicotyledons</taxon>
        <taxon>Gunneridae</taxon>
        <taxon>Pentapetalae</taxon>
        <taxon>rosids</taxon>
        <taxon>fabids</taxon>
        <taxon>Rosales</taxon>
        <taxon>Rosaceae</taxon>
        <taxon>Amygdaloideae</taxon>
        <taxon>Amygdaleae</taxon>
        <taxon>Prunus</taxon>
    </lineage>
</organism>
<accession>A0AAD4WGY0</accession>
<name>A0AAD4WGY0_PRUDU</name>
<evidence type="ECO:0000313" key="2">
    <source>
        <dbReference type="Proteomes" id="UP001054821"/>
    </source>
</evidence>
<comment type="caution">
    <text evidence="1">The sequence shown here is derived from an EMBL/GenBank/DDBJ whole genome shotgun (WGS) entry which is preliminary data.</text>
</comment>
<keyword evidence="2" id="KW-1185">Reference proteome</keyword>
<protein>
    <submittedName>
        <fullName evidence="1">Uncharacterized protein</fullName>
    </submittedName>
</protein>
<dbReference type="AlphaFoldDB" id="A0AAD4WGY0"/>
<sequence length="119" mass="13083">MSRDFESGQPSIEMLSCSRAFVTGAQEYATERLKNEVRLKELRGRVWNSKVGQKLKVEFAETTGGTSGNHELGGFVKAGSSILKGLGGQDVAVGSLRILVAARFARVLCGWNCWDFWKI</sequence>
<reference evidence="1 2" key="1">
    <citation type="journal article" date="2022" name="G3 (Bethesda)">
        <title>Whole-genome sequence and methylome profiling of the almond [Prunus dulcis (Mill.) D.A. Webb] cultivar 'Nonpareil'.</title>
        <authorList>
            <person name="D'Amico-Willman K.M."/>
            <person name="Ouma W.Z."/>
            <person name="Meulia T."/>
            <person name="Sideli G.M."/>
            <person name="Gradziel T.M."/>
            <person name="Fresnedo-Ramirez J."/>
        </authorList>
    </citation>
    <scope>NUCLEOTIDE SEQUENCE [LARGE SCALE GENOMIC DNA]</scope>
    <source>
        <strain evidence="1">Clone GOH B32 T37-40</strain>
    </source>
</reference>
<evidence type="ECO:0000313" key="1">
    <source>
        <dbReference type="EMBL" id="KAI5342454.1"/>
    </source>
</evidence>